<feature type="domain" description="Glycoside hydrolase family 5" evidence="5">
    <location>
        <begin position="46"/>
        <end position="316"/>
    </location>
</feature>
<dbReference type="InterPro" id="IPR017853">
    <property type="entry name" value="GH"/>
</dbReference>
<dbReference type="GO" id="GO:0009986">
    <property type="term" value="C:cell surface"/>
    <property type="evidence" value="ECO:0007669"/>
    <property type="project" value="TreeGrafter"/>
</dbReference>
<dbReference type="Proteomes" id="UP000291124">
    <property type="component" value="Chromosome"/>
</dbReference>
<dbReference type="InterPro" id="IPR050386">
    <property type="entry name" value="Glycosyl_hydrolase_5"/>
</dbReference>
<comment type="similarity">
    <text evidence="4">Belongs to the glycosyl hydrolase 5 (cellulase A) family.</text>
</comment>
<evidence type="ECO:0000313" key="7">
    <source>
        <dbReference type="Proteomes" id="UP000291124"/>
    </source>
</evidence>
<dbReference type="GO" id="GO:0009251">
    <property type="term" value="P:glucan catabolic process"/>
    <property type="evidence" value="ECO:0007669"/>
    <property type="project" value="TreeGrafter"/>
</dbReference>
<dbReference type="InterPro" id="IPR001547">
    <property type="entry name" value="Glyco_hydro_5"/>
</dbReference>
<evidence type="ECO:0000256" key="2">
    <source>
        <dbReference type="ARBA" id="ARBA00022801"/>
    </source>
</evidence>
<evidence type="ECO:0000256" key="4">
    <source>
        <dbReference type="RuleBase" id="RU361153"/>
    </source>
</evidence>
<dbReference type="OrthoDB" id="9800955at2"/>
<keyword evidence="3 4" id="KW-0326">Glycosidase</keyword>
<keyword evidence="7" id="KW-1185">Reference proteome</keyword>
<evidence type="ECO:0000256" key="1">
    <source>
        <dbReference type="ARBA" id="ARBA00022729"/>
    </source>
</evidence>
<dbReference type="InterPro" id="IPR018087">
    <property type="entry name" value="Glyco_hydro_5_CS"/>
</dbReference>
<dbReference type="PANTHER" id="PTHR31297:SF17">
    <property type="entry name" value="ENDOGLUCANASE"/>
    <property type="match status" value="1"/>
</dbReference>
<dbReference type="AlphaFoldDB" id="A0A4P6YII6"/>
<keyword evidence="2 4" id="KW-0378">Hydrolase</keyword>
<dbReference type="Pfam" id="PF00150">
    <property type="entry name" value="Cellulase"/>
    <property type="match status" value="1"/>
</dbReference>
<dbReference type="KEGG" id="fnk:E1750_16970"/>
<evidence type="ECO:0000256" key="3">
    <source>
        <dbReference type="ARBA" id="ARBA00023295"/>
    </source>
</evidence>
<evidence type="ECO:0000313" key="6">
    <source>
        <dbReference type="EMBL" id="QBN20410.1"/>
    </source>
</evidence>
<sequence>MMKYTTTTSSMIYVMLFFLISTFLISAQEKMSKDYAFEQNKRLGRGINIIGYDPIWKDASKARIKDKHFKLIKEAGFDNVRIVIGPFKFSMNDANHTVNPSFFKTLDYAIKESLKNNLMVIVDFHEHNTIEKDPIGTRAKFLSMWKQIADHCKDYSNDVLFEICNEPNMKPEIWNQMHKEAYAILRKSNPNRTLLIGTINGNQIKHLNDLTLPEEDRNIIVAIHYYSPIQFTHQGAPWSKKNKDLSGIEWTESKSEQEAVNQDFNIAQDWSKLHNRPLTLGEFGAYEKADMASRICWTNYIARQAEIRNWSWSYWQFDSDFIVYDIEKDEWKTEILNALIPSKKK</sequence>
<dbReference type="RefSeq" id="WP_133277910.1">
    <property type="nucleotide sequence ID" value="NZ_CP037933.1"/>
</dbReference>
<protein>
    <submittedName>
        <fullName evidence="6">Glycoside hydrolase family 5 protein</fullName>
    </submittedName>
</protein>
<dbReference type="GO" id="GO:0005576">
    <property type="term" value="C:extracellular region"/>
    <property type="evidence" value="ECO:0007669"/>
    <property type="project" value="TreeGrafter"/>
</dbReference>
<organism evidence="6 7">
    <name type="scientific">Flavobacterium nackdongense</name>
    <dbReference type="NCBI Taxonomy" id="2547394"/>
    <lineage>
        <taxon>Bacteria</taxon>
        <taxon>Pseudomonadati</taxon>
        <taxon>Bacteroidota</taxon>
        <taxon>Flavobacteriia</taxon>
        <taxon>Flavobacteriales</taxon>
        <taxon>Flavobacteriaceae</taxon>
        <taxon>Flavobacterium</taxon>
    </lineage>
</organism>
<dbReference type="EMBL" id="CP037933">
    <property type="protein sequence ID" value="QBN20410.1"/>
    <property type="molecule type" value="Genomic_DNA"/>
</dbReference>
<reference evidence="7" key="1">
    <citation type="submission" date="2019-03" db="EMBL/GenBank/DDBJ databases">
        <title>Flavobacterium sp.</title>
        <authorList>
            <person name="Kim H."/>
        </authorList>
    </citation>
    <scope>NUCLEOTIDE SEQUENCE [LARGE SCALE GENOMIC DNA]</scope>
    <source>
        <strain evidence="7">GS13</strain>
    </source>
</reference>
<dbReference type="PROSITE" id="PS00659">
    <property type="entry name" value="GLYCOSYL_HYDROL_F5"/>
    <property type="match status" value="1"/>
</dbReference>
<gene>
    <name evidence="6" type="ORF">E1750_16970</name>
</gene>
<proteinExistence type="inferred from homology"/>
<name>A0A4P6YII6_9FLAO</name>
<accession>A0A4P6YII6</accession>
<dbReference type="GO" id="GO:0008422">
    <property type="term" value="F:beta-glucosidase activity"/>
    <property type="evidence" value="ECO:0007669"/>
    <property type="project" value="TreeGrafter"/>
</dbReference>
<keyword evidence="1" id="KW-0732">Signal</keyword>
<dbReference type="PANTHER" id="PTHR31297">
    <property type="entry name" value="GLUCAN ENDO-1,6-BETA-GLUCOSIDASE B"/>
    <property type="match status" value="1"/>
</dbReference>
<dbReference type="Gene3D" id="3.20.20.80">
    <property type="entry name" value="Glycosidases"/>
    <property type="match status" value="1"/>
</dbReference>
<dbReference type="SUPFAM" id="SSF51445">
    <property type="entry name" value="(Trans)glycosidases"/>
    <property type="match status" value="1"/>
</dbReference>
<evidence type="ECO:0000259" key="5">
    <source>
        <dbReference type="Pfam" id="PF00150"/>
    </source>
</evidence>